<feature type="domain" description="HTH cro/C1-type" evidence="1">
    <location>
        <begin position="20"/>
        <end position="75"/>
    </location>
</feature>
<dbReference type="Pfam" id="PF19054">
    <property type="entry name" value="DUF5753"/>
    <property type="match status" value="1"/>
</dbReference>
<dbReference type="Proteomes" id="UP001501074">
    <property type="component" value="Unassembled WGS sequence"/>
</dbReference>
<accession>A0ABP6ZIG7</accession>
<protein>
    <submittedName>
        <fullName evidence="2">Helix-turn-helix transcriptional regulator</fullName>
    </submittedName>
</protein>
<proteinExistence type="predicted"/>
<dbReference type="SMART" id="SM00530">
    <property type="entry name" value="HTH_XRE"/>
    <property type="match status" value="1"/>
</dbReference>
<dbReference type="CDD" id="cd00093">
    <property type="entry name" value="HTH_XRE"/>
    <property type="match status" value="1"/>
</dbReference>
<dbReference type="InterPro" id="IPR001387">
    <property type="entry name" value="Cro/C1-type_HTH"/>
</dbReference>
<dbReference type="Pfam" id="PF13560">
    <property type="entry name" value="HTH_31"/>
    <property type="match status" value="1"/>
</dbReference>
<name>A0ABP6ZIG7_9ACTN</name>
<dbReference type="EMBL" id="BAAAZO010000003">
    <property type="protein sequence ID" value="GAA3609773.1"/>
    <property type="molecule type" value="Genomic_DNA"/>
</dbReference>
<evidence type="ECO:0000259" key="1">
    <source>
        <dbReference type="SMART" id="SM00530"/>
    </source>
</evidence>
<organism evidence="2 3">
    <name type="scientific">Kineosporia mesophila</name>
    <dbReference type="NCBI Taxonomy" id="566012"/>
    <lineage>
        <taxon>Bacteria</taxon>
        <taxon>Bacillati</taxon>
        <taxon>Actinomycetota</taxon>
        <taxon>Actinomycetes</taxon>
        <taxon>Kineosporiales</taxon>
        <taxon>Kineosporiaceae</taxon>
        <taxon>Kineosporia</taxon>
    </lineage>
</organism>
<evidence type="ECO:0000313" key="3">
    <source>
        <dbReference type="Proteomes" id="UP001501074"/>
    </source>
</evidence>
<reference evidence="3" key="1">
    <citation type="journal article" date="2019" name="Int. J. Syst. Evol. Microbiol.">
        <title>The Global Catalogue of Microorganisms (GCM) 10K type strain sequencing project: providing services to taxonomists for standard genome sequencing and annotation.</title>
        <authorList>
            <consortium name="The Broad Institute Genomics Platform"/>
            <consortium name="The Broad Institute Genome Sequencing Center for Infectious Disease"/>
            <person name="Wu L."/>
            <person name="Ma J."/>
        </authorList>
    </citation>
    <scope>NUCLEOTIDE SEQUENCE [LARGE SCALE GENOMIC DNA]</scope>
    <source>
        <strain evidence="3">JCM 16902</strain>
    </source>
</reference>
<comment type="caution">
    <text evidence="2">The sequence shown here is derived from an EMBL/GenBank/DDBJ whole genome shotgun (WGS) entry which is preliminary data.</text>
</comment>
<dbReference type="Gene3D" id="1.10.260.40">
    <property type="entry name" value="lambda repressor-like DNA-binding domains"/>
    <property type="match status" value="1"/>
</dbReference>
<sequence>MNAMAHGPRATIAQRQVANRIRMYRLRAKKTQEEAAMAFGCAVWKIRRMEAGKVAATAGDVRELAVIYGLDARETEALVGLAKGAKARGFTSTLDSMPQGLTLLVGLEAQASTMKDYSASYVTGLLQTPDYIRAIIRADPDVPEDSVEPLVDFRLSRQQLLGAENSLKAQFLVHEAALRTRIGPPQLMQDQLNHLVELNESEAVTIRIWPFEAGLHPLLAAPFIVMGFDDPADPDVVYLENHLEARYLEIPTQVHKFEMMFTDAFDQAQPIKEFRP</sequence>
<dbReference type="InterPro" id="IPR010982">
    <property type="entry name" value="Lambda_DNA-bd_dom_sf"/>
</dbReference>
<keyword evidence="3" id="KW-1185">Reference proteome</keyword>
<dbReference type="InterPro" id="IPR043917">
    <property type="entry name" value="DUF5753"/>
</dbReference>
<gene>
    <name evidence="2" type="ORF">GCM10022223_27310</name>
</gene>
<evidence type="ECO:0000313" key="2">
    <source>
        <dbReference type="EMBL" id="GAA3609773.1"/>
    </source>
</evidence>
<dbReference type="SUPFAM" id="SSF47413">
    <property type="entry name" value="lambda repressor-like DNA-binding domains"/>
    <property type="match status" value="1"/>
</dbReference>